<keyword evidence="1" id="KW-0812">Transmembrane</keyword>
<keyword evidence="1" id="KW-1133">Transmembrane helix</keyword>
<feature type="transmembrane region" description="Helical" evidence="1">
    <location>
        <begin position="100"/>
        <end position="122"/>
    </location>
</feature>
<gene>
    <name evidence="2" type="ORF">A2Y67_02250</name>
</gene>
<organism evidence="2 3">
    <name type="scientific">Candidatus Buchananbacteria bacterium RBG_13_39_9</name>
    <dbReference type="NCBI Taxonomy" id="1797531"/>
    <lineage>
        <taxon>Bacteria</taxon>
        <taxon>Candidatus Buchananiibacteriota</taxon>
    </lineage>
</organism>
<dbReference type="InterPro" id="IPR043993">
    <property type="entry name" value="T4SS_pilin"/>
</dbReference>
<evidence type="ECO:0000313" key="2">
    <source>
        <dbReference type="EMBL" id="OGY41257.1"/>
    </source>
</evidence>
<dbReference type="Pfam" id="PF18895">
    <property type="entry name" value="T4SS_pilin"/>
    <property type="match status" value="1"/>
</dbReference>
<feature type="transmembrane region" description="Helical" evidence="1">
    <location>
        <begin position="54"/>
        <end position="79"/>
    </location>
</feature>
<accession>A0A1G1XPJ2</accession>
<dbReference type="Proteomes" id="UP000176260">
    <property type="component" value="Unassembled WGS sequence"/>
</dbReference>
<evidence type="ECO:0000256" key="1">
    <source>
        <dbReference type="SAM" id="Phobius"/>
    </source>
</evidence>
<keyword evidence="1" id="KW-0472">Membrane</keyword>
<reference evidence="2 3" key="1">
    <citation type="journal article" date="2016" name="Nat. Commun.">
        <title>Thousands of microbial genomes shed light on interconnected biogeochemical processes in an aquifer system.</title>
        <authorList>
            <person name="Anantharaman K."/>
            <person name="Brown C.T."/>
            <person name="Hug L.A."/>
            <person name="Sharon I."/>
            <person name="Castelle C.J."/>
            <person name="Probst A.J."/>
            <person name="Thomas B.C."/>
            <person name="Singh A."/>
            <person name="Wilkins M.J."/>
            <person name="Karaoz U."/>
            <person name="Brodie E.L."/>
            <person name="Williams K.H."/>
            <person name="Hubbard S.S."/>
            <person name="Banfield J.F."/>
        </authorList>
    </citation>
    <scope>NUCLEOTIDE SEQUENCE [LARGE SCALE GENOMIC DNA]</scope>
</reference>
<evidence type="ECO:0000313" key="3">
    <source>
        <dbReference type="Proteomes" id="UP000176260"/>
    </source>
</evidence>
<proteinExistence type="predicted"/>
<dbReference type="AlphaFoldDB" id="A0A1G1XPJ2"/>
<protein>
    <submittedName>
        <fullName evidence="2">Uncharacterized protein</fullName>
    </submittedName>
</protein>
<dbReference type="EMBL" id="MHIA01000032">
    <property type="protein sequence ID" value="OGY41257.1"/>
    <property type="molecule type" value="Genomic_DNA"/>
</dbReference>
<comment type="caution">
    <text evidence="2">The sequence shown here is derived from an EMBL/GenBank/DDBJ whole genome shotgun (WGS) entry which is preliminary data.</text>
</comment>
<name>A0A1G1XPJ2_9BACT</name>
<sequence length="129" mass="13883">MKTEKFLIYFFVFGLLLSLAINFLPALTSAAGPDFSGQVTTFAGDVGYSGTDTLQGRIALIVKALLTLIGIVFLVLIIYGGFQWMTSMGSKDKIDTARKMIVAAAIGLIIVFLAYTISNFVIDALTKTT</sequence>